<dbReference type="EMBL" id="QKRW01000003">
    <property type="protein sequence ID" value="RAL67690.1"/>
    <property type="molecule type" value="Genomic_DNA"/>
</dbReference>
<dbReference type="AlphaFoldDB" id="A0A395J5G1"/>
<accession>A0A395J5G1</accession>
<protein>
    <submittedName>
        <fullName evidence="2">Uncharacterized protein</fullName>
    </submittedName>
</protein>
<evidence type="ECO:0000256" key="1">
    <source>
        <dbReference type="SAM" id="MobiDB-lite"/>
    </source>
</evidence>
<evidence type="ECO:0000313" key="2">
    <source>
        <dbReference type="EMBL" id="RAL67690.1"/>
    </source>
</evidence>
<organism evidence="2 3">
    <name type="scientific">Monilinia fructigena</name>
    <dbReference type="NCBI Taxonomy" id="38457"/>
    <lineage>
        <taxon>Eukaryota</taxon>
        <taxon>Fungi</taxon>
        <taxon>Dikarya</taxon>
        <taxon>Ascomycota</taxon>
        <taxon>Pezizomycotina</taxon>
        <taxon>Leotiomycetes</taxon>
        <taxon>Helotiales</taxon>
        <taxon>Sclerotiniaceae</taxon>
        <taxon>Monilinia</taxon>
    </lineage>
</organism>
<reference evidence="2 3" key="1">
    <citation type="submission" date="2018-06" db="EMBL/GenBank/DDBJ databases">
        <title>Genome Sequence of the Brown Rot Fungal Pathogen Monilinia fructigena.</title>
        <authorList>
            <person name="Landi L."/>
            <person name="De Miccolis Angelini R.M."/>
            <person name="Pollastro S."/>
            <person name="Abate D."/>
            <person name="Faretra F."/>
            <person name="Romanazzi G."/>
        </authorList>
    </citation>
    <scope>NUCLEOTIDE SEQUENCE [LARGE SCALE GENOMIC DNA]</scope>
    <source>
        <strain evidence="2 3">Mfrg269</strain>
    </source>
</reference>
<keyword evidence="3" id="KW-1185">Reference proteome</keyword>
<dbReference type="Proteomes" id="UP000249056">
    <property type="component" value="Unassembled WGS sequence"/>
</dbReference>
<name>A0A395J5G1_9HELO</name>
<gene>
    <name evidence="2" type="ORF">DID88_008431</name>
</gene>
<feature type="region of interest" description="Disordered" evidence="1">
    <location>
        <begin position="211"/>
        <end position="246"/>
    </location>
</feature>
<proteinExistence type="predicted"/>
<sequence length="246" mass="28147">MVTIAGINKFEENFAEFPIRSVEFAIKDVLENNSLDISREIIPLCLHKRFPKNSHSEHGFLPTELDSSGPSPGSKERTVLHTEGWEYDKGGLWVELSLPCEGCVKAYKEKFNDERFIYYTMALARRFIISIIEKGKEVTGRNDSYNVLEPAALQYWKRKDTDKVKEMADEERKRQEAIKFAIGEYLESGRVMNPGTCMYVKGWMNELPENLENLSRPSAPPSDLGDREHLMLPPGGWKPSRSTTPE</sequence>
<evidence type="ECO:0000313" key="3">
    <source>
        <dbReference type="Proteomes" id="UP000249056"/>
    </source>
</evidence>
<dbReference type="OrthoDB" id="3459948at2759"/>
<comment type="caution">
    <text evidence="2">The sequence shown here is derived from an EMBL/GenBank/DDBJ whole genome shotgun (WGS) entry which is preliminary data.</text>
</comment>